<reference evidence="1 2" key="2">
    <citation type="submission" date="2015-01" db="EMBL/GenBank/DDBJ databases">
        <authorList>
            <consortium name="NBRP consortium"/>
            <person name="Sawabe T."/>
            <person name="Meirelles P."/>
            <person name="Feng G."/>
            <person name="Sayaka M."/>
            <person name="Hattori M."/>
            <person name="Ohkuma M."/>
        </authorList>
    </citation>
    <scope>NUCLEOTIDE SEQUENCE [LARGE SCALE GENOMIC DNA]</scope>
    <source>
        <strain evidence="1 2">JCM19232</strain>
    </source>
</reference>
<dbReference type="AlphaFoldDB" id="A0A0B8PCS4"/>
<gene>
    <name evidence="1" type="ORF">JCM19232_5326</name>
</gene>
<evidence type="ECO:0000313" key="1">
    <source>
        <dbReference type="EMBL" id="GAM62362.1"/>
    </source>
</evidence>
<comment type="caution">
    <text evidence="1">The sequence shown here is derived from an EMBL/GenBank/DDBJ whole genome shotgun (WGS) entry which is preliminary data.</text>
</comment>
<reference evidence="1 2" key="1">
    <citation type="submission" date="2015-01" db="EMBL/GenBank/DDBJ databases">
        <title>Vibrio sp. C5 JCM 19232 whole genome shotgun sequence.</title>
        <authorList>
            <person name="Sawabe T."/>
            <person name="Meirelles P."/>
            <person name="Feng G."/>
            <person name="Sayaka M."/>
            <person name="Hattori M."/>
            <person name="Ohkuma M."/>
        </authorList>
    </citation>
    <scope>NUCLEOTIDE SEQUENCE [LARGE SCALE GENOMIC DNA]</scope>
    <source>
        <strain evidence="1 2">JCM19232</strain>
    </source>
</reference>
<organism evidence="1 2">
    <name type="scientific">Vibrio ishigakensis</name>
    <dbReference type="NCBI Taxonomy" id="1481914"/>
    <lineage>
        <taxon>Bacteria</taxon>
        <taxon>Pseudomonadati</taxon>
        <taxon>Pseudomonadota</taxon>
        <taxon>Gammaproteobacteria</taxon>
        <taxon>Vibrionales</taxon>
        <taxon>Vibrionaceae</taxon>
        <taxon>Vibrio</taxon>
    </lineage>
</organism>
<dbReference type="Proteomes" id="UP000031670">
    <property type="component" value="Unassembled WGS sequence"/>
</dbReference>
<protein>
    <submittedName>
        <fullName evidence="1">Uncharacterized protein</fullName>
    </submittedName>
</protein>
<accession>A0A0B8PCS4</accession>
<dbReference type="EMBL" id="BBSA01000005">
    <property type="protein sequence ID" value="GAM62362.1"/>
    <property type="molecule type" value="Genomic_DNA"/>
</dbReference>
<name>A0A0B8PCS4_9VIBR</name>
<sequence length="38" mass="4282">MRPARGIWLVDGDQIVLSGVGELESGMKVREWIKERGL</sequence>
<proteinExistence type="predicted"/>
<evidence type="ECO:0000313" key="2">
    <source>
        <dbReference type="Proteomes" id="UP000031670"/>
    </source>
</evidence>